<evidence type="ECO:0000313" key="3">
    <source>
        <dbReference type="EMBL" id="REK89324.1"/>
    </source>
</evidence>
<gene>
    <name evidence="3" type="ORF">DY245_16280</name>
</gene>
<evidence type="ECO:0000256" key="1">
    <source>
        <dbReference type="SAM" id="MobiDB-lite"/>
    </source>
</evidence>
<keyword evidence="4" id="KW-1185">Reference proteome</keyword>
<reference evidence="3 4" key="1">
    <citation type="submission" date="2018-08" db="EMBL/GenBank/DDBJ databases">
        <title>Streptomyces NEAU-D10 sp. nov., a novel Actinomycete isolated from soil.</title>
        <authorList>
            <person name="Jin L."/>
        </authorList>
    </citation>
    <scope>NUCLEOTIDE SEQUENCE [LARGE SCALE GENOMIC DNA]</scope>
    <source>
        <strain evidence="3 4">NEAU-D10</strain>
    </source>
</reference>
<name>A0A371Q3M8_STRIH</name>
<evidence type="ECO:0000256" key="2">
    <source>
        <dbReference type="SAM" id="SignalP"/>
    </source>
</evidence>
<dbReference type="RefSeq" id="WP_128507967.1">
    <property type="nucleotide sequence ID" value="NZ_QUAC01000127.1"/>
</dbReference>
<organism evidence="3 4">
    <name type="scientific">Streptomyces inhibens</name>
    <dbReference type="NCBI Taxonomy" id="2293571"/>
    <lineage>
        <taxon>Bacteria</taxon>
        <taxon>Bacillati</taxon>
        <taxon>Actinomycetota</taxon>
        <taxon>Actinomycetes</taxon>
        <taxon>Kitasatosporales</taxon>
        <taxon>Streptomycetaceae</taxon>
        <taxon>Streptomyces</taxon>
    </lineage>
</organism>
<protein>
    <submittedName>
        <fullName evidence="3">Uncharacterized protein</fullName>
    </submittedName>
</protein>
<proteinExistence type="predicted"/>
<sequence length="159" mass="17046">MQRRKATLTATFSGLVLTGMMAVAIPSYAADSAPAAPPASVATHAKDPQHASRHAKGPKGDGAKKLCHRVPKLERRIERRIKRMEGTVGTPGSIKFLEQRIANAKKAHHSAIATFLGDRLTTRKTLLTSLKEKQPDLKDVATWCTANKNGAKATASPTS</sequence>
<dbReference type="OrthoDB" id="3872804at2"/>
<feature type="signal peptide" evidence="2">
    <location>
        <begin position="1"/>
        <end position="29"/>
    </location>
</feature>
<accession>A0A371Q3M8</accession>
<feature type="compositionally biased region" description="Low complexity" evidence="1">
    <location>
        <begin position="33"/>
        <end position="43"/>
    </location>
</feature>
<dbReference type="Proteomes" id="UP000262477">
    <property type="component" value="Unassembled WGS sequence"/>
</dbReference>
<evidence type="ECO:0000313" key="4">
    <source>
        <dbReference type="Proteomes" id="UP000262477"/>
    </source>
</evidence>
<feature type="chain" id="PRO_5016818909" evidence="2">
    <location>
        <begin position="30"/>
        <end position="159"/>
    </location>
</feature>
<feature type="region of interest" description="Disordered" evidence="1">
    <location>
        <begin position="33"/>
        <end position="65"/>
    </location>
</feature>
<dbReference type="AlphaFoldDB" id="A0A371Q3M8"/>
<comment type="caution">
    <text evidence="3">The sequence shown here is derived from an EMBL/GenBank/DDBJ whole genome shotgun (WGS) entry which is preliminary data.</text>
</comment>
<keyword evidence="2" id="KW-0732">Signal</keyword>
<dbReference type="EMBL" id="QUAC01000127">
    <property type="protein sequence ID" value="REK89324.1"/>
    <property type="molecule type" value="Genomic_DNA"/>
</dbReference>